<dbReference type="CDD" id="cd00865">
    <property type="entry name" value="PEBP_bact_arch"/>
    <property type="match status" value="1"/>
</dbReference>
<dbReference type="InterPro" id="IPR008914">
    <property type="entry name" value="PEBP"/>
</dbReference>
<dbReference type="Gramene" id="Vigun10g084500.1.v1.2">
    <property type="protein sequence ID" value="Vigun10g084500.1.v1.2"/>
    <property type="gene ID" value="Vigun10g084500.v1.2"/>
</dbReference>
<evidence type="ECO:0000313" key="2">
    <source>
        <dbReference type="Proteomes" id="UP000501690"/>
    </source>
</evidence>
<dbReference type="SUPFAM" id="SSF49777">
    <property type="entry name" value="PEBP-like"/>
    <property type="match status" value="1"/>
</dbReference>
<dbReference type="InterPro" id="IPR005247">
    <property type="entry name" value="YbhB_YbcL/LppC-like"/>
</dbReference>
<dbReference type="Gene3D" id="3.90.280.10">
    <property type="entry name" value="PEBP-like"/>
    <property type="match status" value="1"/>
</dbReference>
<evidence type="ECO:0000313" key="1">
    <source>
        <dbReference type="EMBL" id="QCE03341.1"/>
    </source>
</evidence>
<name>A0A4D6MRS7_VIGUN</name>
<dbReference type="InterPro" id="IPR036610">
    <property type="entry name" value="PEBP-like_sf"/>
</dbReference>
<accession>A0A4D6MRS7</accession>
<protein>
    <submittedName>
        <fullName evidence="1">Phosphatidylethanolamine-binding protein PEBP</fullName>
    </submittedName>
</protein>
<organism evidence="1 2">
    <name type="scientific">Vigna unguiculata</name>
    <name type="common">Cowpea</name>
    <dbReference type="NCBI Taxonomy" id="3917"/>
    <lineage>
        <taxon>Eukaryota</taxon>
        <taxon>Viridiplantae</taxon>
        <taxon>Streptophyta</taxon>
        <taxon>Embryophyta</taxon>
        <taxon>Tracheophyta</taxon>
        <taxon>Spermatophyta</taxon>
        <taxon>Magnoliopsida</taxon>
        <taxon>eudicotyledons</taxon>
        <taxon>Gunneridae</taxon>
        <taxon>Pentapetalae</taxon>
        <taxon>rosids</taxon>
        <taxon>fabids</taxon>
        <taxon>Fabales</taxon>
        <taxon>Fabaceae</taxon>
        <taxon>Papilionoideae</taxon>
        <taxon>50 kb inversion clade</taxon>
        <taxon>NPAAA clade</taxon>
        <taxon>indigoferoid/millettioid clade</taxon>
        <taxon>Phaseoleae</taxon>
        <taxon>Vigna</taxon>
    </lineage>
</organism>
<dbReference type="PANTHER" id="PTHR30289">
    <property type="entry name" value="UNCHARACTERIZED PROTEIN YBCL-RELATED"/>
    <property type="match status" value="1"/>
</dbReference>
<reference evidence="1 2" key="1">
    <citation type="submission" date="2019-04" db="EMBL/GenBank/DDBJ databases">
        <title>An improved genome assembly and genetic linkage map for asparagus bean, Vigna unguiculata ssp. sesquipedialis.</title>
        <authorList>
            <person name="Xia Q."/>
            <person name="Zhang R."/>
            <person name="Dong Y."/>
        </authorList>
    </citation>
    <scope>NUCLEOTIDE SEQUENCE [LARGE SCALE GENOMIC DNA]</scope>
    <source>
        <tissue evidence="1">Leaf</tissue>
    </source>
</reference>
<dbReference type="Proteomes" id="UP000501690">
    <property type="component" value="Linkage Group LG8"/>
</dbReference>
<dbReference type="AlphaFoldDB" id="A0A4D6MRS7"/>
<dbReference type="PANTHER" id="PTHR30289:SF1">
    <property type="entry name" value="PEBP (PHOSPHATIDYLETHANOLAMINE-BINDING PROTEIN) FAMILY PROTEIN"/>
    <property type="match status" value="1"/>
</dbReference>
<proteinExistence type="predicted"/>
<dbReference type="EMBL" id="CP039352">
    <property type="protein sequence ID" value="QCE03341.1"/>
    <property type="molecule type" value="Genomic_DNA"/>
</dbReference>
<sequence>MASTEFRLVSPAIDKEGNRKLPRYCTQEGLGSKWNISPPLEWHNVPPKTKSMALVVQDIDAVDPTGHPVAPAHWVVVNIPVSVKGLPEGFSGKKEELGGEYENIEEGVNDWNVRVWRGPKVPNYEDRFEFRLYALDDHMHFDNQVILQVTKTKLLDAIAGHVVGEAVFTATF</sequence>
<dbReference type="OrthoDB" id="1409999at2759"/>
<dbReference type="Pfam" id="PF01161">
    <property type="entry name" value="PBP"/>
    <property type="match status" value="1"/>
</dbReference>
<gene>
    <name evidence="1" type="ORF">DEO72_LG8g1365</name>
</gene>
<dbReference type="NCBIfam" id="TIGR00481">
    <property type="entry name" value="YbhB/YbcL family Raf kinase inhibitor-like protein"/>
    <property type="match status" value="1"/>
</dbReference>
<keyword evidence="2" id="KW-1185">Reference proteome</keyword>